<dbReference type="AlphaFoldDB" id="A0A0C3AI51"/>
<dbReference type="HOGENOM" id="CLU_000288_6_5_1"/>
<feature type="non-terminal residue" evidence="3">
    <location>
        <position position="332"/>
    </location>
</feature>
<reference evidence="4" key="2">
    <citation type="submission" date="2015-01" db="EMBL/GenBank/DDBJ databases">
        <title>Evolutionary Origins and Diversification of the Mycorrhizal Mutualists.</title>
        <authorList>
            <consortium name="DOE Joint Genome Institute"/>
            <consortium name="Mycorrhizal Genomics Consortium"/>
            <person name="Kohler A."/>
            <person name="Kuo A."/>
            <person name="Nagy L.G."/>
            <person name="Floudas D."/>
            <person name="Copeland A."/>
            <person name="Barry K.W."/>
            <person name="Cichocki N."/>
            <person name="Veneault-Fourrey C."/>
            <person name="LaButti K."/>
            <person name="Lindquist E.A."/>
            <person name="Lipzen A."/>
            <person name="Lundell T."/>
            <person name="Morin E."/>
            <person name="Murat C."/>
            <person name="Riley R."/>
            <person name="Ohm R."/>
            <person name="Sun H."/>
            <person name="Tunlid A."/>
            <person name="Henrissat B."/>
            <person name="Grigoriev I.V."/>
            <person name="Hibbett D.S."/>
            <person name="Martin F."/>
        </authorList>
    </citation>
    <scope>NUCLEOTIDE SEQUENCE [LARGE SCALE GENOMIC DNA]</scope>
    <source>
        <strain evidence="4">MAFF 305830</strain>
    </source>
</reference>
<dbReference type="PANTHER" id="PTHR10039:SF14">
    <property type="entry name" value="NACHT DOMAIN-CONTAINING PROTEIN"/>
    <property type="match status" value="1"/>
</dbReference>
<evidence type="ECO:0000256" key="1">
    <source>
        <dbReference type="ARBA" id="ARBA00022737"/>
    </source>
</evidence>
<dbReference type="InterPro" id="IPR027417">
    <property type="entry name" value="P-loop_NTPase"/>
</dbReference>
<dbReference type="Gene3D" id="3.40.50.300">
    <property type="entry name" value="P-loop containing nucleotide triphosphate hydrolases"/>
    <property type="match status" value="1"/>
</dbReference>
<dbReference type="EMBL" id="KN824554">
    <property type="protein sequence ID" value="KIM19759.1"/>
    <property type="molecule type" value="Genomic_DNA"/>
</dbReference>
<gene>
    <name evidence="3" type="ORF">M408DRAFT_47899</name>
</gene>
<dbReference type="OrthoDB" id="163438at2759"/>
<dbReference type="STRING" id="933852.A0A0C3AI51"/>
<reference evidence="3 4" key="1">
    <citation type="submission" date="2014-04" db="EMBL/GenBank/DDBJ databases">
        <authorList>
            <consortium name="DOE Joint Genome Institute"/>
            <person name="Kuo A."/>
            <person name="Zuccaro A."/>
            <person name="Kohler A."/>
            <person name="Nagy L.G."/>
            <person name="Floudas D."/>
            <person name="Copeland A."/>
            <person name="Barry K.W."/>
            <person name="Cichocki N."/>
            <person name="Veneault-Fourrey C."/>
            <person name="LaButti K."/>
            <person name="Lindquist E.A."/>
            <person name="Lipzen A."/>
            <person name="Lundell T."/>
            <person name="Morin E."/>
            <person name="Murat C."/>
            <person name="Sun H."/>
            <person name="Tunlid A."/>
            <person name="Henrissat B."/>
            <person name="Grigoriev I.V."/>
            <person name="Hibbett D.S."/>
            <person name="Martin F."/>
            <person name="Nordberg H.P."/>
            <person name="Cantor M.N."/>
            <person name="Hua S.X."/>
        </authorList>
    </citation>
    <scope>NUCLEOTIDE SEQUENCE [LARGE SCALE GENOMIC DNA]</scope>
    <source>
        <strain evidence="3 4">MAFF 305830</strain>
    </source>
</reference>
<dbReference type="Proteomes" id="UP000054097">
    <property type="component" value="Unassembled WGS sequence"/>
</dbReference>
<keyword evidence="1" id="KW-0677">Repeat</keyword>
<evidence type="ECO:0000313" key="3">
    <source>
        <dbReference type="EMBL" id="KIM19759.1"/>
    </source>
</evidence>
<dbReference type="InterPro" id="IPR056884">
    <property type="entry name" value="NPHP3-like_N"/>
</dbReference>
<sequence>LPPKGDIAVIRALKIVNNPGGNQHQTCTEDTRVHLLNEIRTWANDQATNQKILWIADRAGTGKSTVAKQIVTEWERMAKPVVPFFFSISAADTMSDTKFCSTIAAKLADLDGFGPFRATLADTLRQKVTIETLGFKEQFEKLIIGPLQTTKEPVLLVIDALDECNERSRSELLSTLLGSLDKIPMIKVMITSRPLPDINQKFQNQQTVYSCNLQGRGPDSTAQDILLHLAYIFSNSNKLRHLQHHVQRVGNLANGLFIWASTAGKFLEKSLDPDGALAAIESMVGLHDLYTRIMECVIPENDPHSRETVRFILQTILAAQRPLSVSEMQTLL</sequence>
<dbReference type="SUPFAM" id="SSF52540">
    <property type="entry name" value="P-loop containing nucleoside triphosphate hydrolases"/>
    <property type="match status" value="1"/>
</dbReference>
<dbReference type="InterPro" id="IPR007111">
    <property type="entry name" value="NACHT_NTPase"/>
</dbReference>
<evidence type="ECO:0000313" key="4">
    <source>
        <dbReference type="Proteomes" id="UP000054097"/>
    </source>
</evidence>
<accession>A0A0C3AI51</accession>
<protein>
    <recommendedName>
        <fullName evidence="2">NACHT domain-containing protein</fullName>
    </recommendedName>
</protein>
<keyword evidence="4" id="KW-1185">Reference proteome</keyword>
<dbReference type="PROSITE" id="PS50837">
    <property type="entry name" value="NACHT"/>
    <property type="match status" value="1"/>
</dbReference>
<dbReference type="Pfam" id="PF24883">
    <property type="entry name" value="NPHP3_N"/>
    <property type="match status" value="1"/>
</dbReference>
<organism evidence="3 4">
    <name type="scientific">Serendipita vermifera MAFF 305830</name>
    <dbReference type="NCBI Taxonomy" id="933852"/>
    <lineage>
        <taxon>Eukaryota</taxon>
        <taxon>Fungi</taxon>
        <taxon>Dikarya</taxon>
        <taxon>Basidiomycota</taxon>
        <taxon>Agaricomycotina</taxon>
        <taxon>Agaricomycetes</taxon>
        <taxon>Sebacinales</taxon>
        <taxon>Serendipitaceae</taxon>
        <taxon>Serendipita</taxon>
    </lineage>
</organism>
<dbReference type="PANTHER" id="PTHR10039">
    <property type="entry name" value="AMELOGENIN"/>
    <property type="match status" value="1"/>
</dbReference>
<evidence type="ECO:0000259" key="2">
    <source>
        <dbReference type="PROSITE" id="PS50837"/>
    </source>
</evidence>
<name>A0A0C3AI51_SERVB</name>
<feature type="non-terminal residue" evidence="3">
    <location>
        <position position="1"/>
    </location>
</feature>
<proteinExistence type="predicted"/>
<feature type="domain" description="NACHT" evidence="2">
    <location>
        <begin position="51"/>
        <end position="194"/>
    </location>
</feature>